<proteinExistence type="predicted"/>
<dbReference type="PANTHER" id="PTHR31659">
    <property type="entry name" value="PROTEIN: UPF0503-LIKE PROTEIN, PUTATIVE (DUF740)-RELATED"/>
    <property type="match status" value="1"/>
</dbReference>
<dbReference type="PANTHER" id="PTHR31659:SF25">
    <property type="entry name" value="OS03G0148400 PROTEIN"/>
    <property type="match status" value="1"/>
</dbReference>
<keyword evidence="2" id="KW-1185">Reference proteome</keyword>
<dbReference type="InterPro" id="IPR008004">
    <property type="entry name" value="OCTOPUS-like"/>
</dbReference>
<reference evidence="1" key="1">
    <citation type="journal article" date="2023" name="Nat. Commun.">
        <title>Diploid and tetraploid genomes of Acorus and the evolution of monocots.</title>
        <authorList>
            <person name="Ma L."/>
            <person name="Liu K.W."/>
            <person name="Li Z."/>
            <person name="Hsiao Y.Y."/>
            <person name="Qi Y."/>
            <person name="Fu T."/>
            <person name="Tang G.D."/>
            <person name="Zhang D."/>
            <person name="Sun W.H."/>
            <person name="Liu D.K."/>
            <person name="Li Y."/>
            <person name="Chen G.Z."/>
            <person name="Liu X.D."/>
            <person name="Liao X.Y."/>
            <person name="Jiang Y.T."/>
            <person name="Yu X."/>
            <person name="Hao Y."/>
            <person name="Huang J."/>
            <person name="Zhao X.W."/>
            <person name="Ke S."/>
            <person name="Chen Y.Y."/>
            <person name="Wu W.L."/>
            <person name="Hsu J.L."/>
            <person name="Lin Y.F."/>
            <person name="Huang M.D."/>
            <person name="Li C.Y."/>
            <person name="Huang L."/>
            <person name="Wang Z.W."/>
            <person name="Zhao X."/>
            <person name="Zhong W.Y."/>
            <person name="Peng D.H."/>
            <person name="Ahmad S."/>
            <person name="Lan S."/>
            <person name="Zhang J.S."/>
            <person name="Tsai W.C."/>
            <person name="Van de Peer Y."/>
            <person name="Liu Z.J."/>
        </authorList>
    </citation>
    <scope>NUCLEOTIDE SEQUENCE</scope>
    <source>
        <strain evidence="1">SCP</strain>
    </source>
</reference>
<reference evidence="1" key="2">
    <citation type="submission" date="2023-06" db="EMBL/GenBank/DDBJ databases">
        <authorList>
            <person name="Ma L."/>
            <person name="Liu K.-W."/>
            <person name="Li Z."/>
            <person name="Hsiao Y.-Y."/>
            <person name="Qi Y."/>
            <person name="Fu T."/>
            <person name="Tang G."/>
            <person name="Zhang D."/>
            <person name="Sun W.-H."/>
            <person name="Liu D.-K."/>
            <person name="Li Y."/>
            <person name="Chen G.-Z."/>
            <person name="Liu X.-D."/>
            <person name="Liao X.-Y."/>
            <person name="Jiang Y.-T."/>
            <person name="Yu X."/>
            <person name="Hao Y."/>
            <person name="Huang J."/>
            <person name="Zhao X.-W."/>
            <person name="Ke S."/>
            <person name="Chen Y.-Y."/>
            <person name="Wu W.-L."/>
            <person name="Hsu J.-L."/>
            <person name="Lin Y.-F."/>
            <person name="Huang M.-D."/>
            <person name="Li C.-Y."/>
            <person name="Huang L."/>
            <person name="Wang Z.-W."/>
            <person name="Zhao X."/>
            <person name="Zhong W.-Y."/>
            <person name="Peng D.-H."/>
            <person name="Ahmad S."/>
            <person name="Lan S."/>
            <person name="Zhang J.-S."/>
            <person name="Tsai W.-C."/>
            <person name="Van De Peer Y."/>
            <person name="Liu Z.-J."/>
        </authorList>
    </citation>
    <scope>NUCLEOTIDE SEQUENCE</scope>
    <source>
        <strain evidence="1">SCP</strain>
        <tissue evidence="1">Leaves</tissue>
    </source>
</reference>
<dbReference type="Pfam" id="PF05340">
    <property type="entry name" value="DUF740"/>
    <property type="match status" value="2"/>
</dbReference>
<organism evidence="1 2">
    <name type="scientific">Acorus gramineus</name>
    <name type="common">Dwarf sweet flag</name>
    <dbReference type="NCBI Taxonomy" id="55184"/>
    <lineage>
        <taxon>Eukaryota</taxon>
        <taxon>Viridiplantae</taxon>
        <taxon>Streptophyta</taxon>
        <taxon>Embryophyta</taxon>
        <taxon>Tracheophyta</taxon>
        <taxon>Spermatophyta</taxon>
        <taxon>Magnoliopsida</taxon>
        <taxon>Liliopsida</taxon>
        <taxon>Acoraceae</taxon>
        <taxon>Acorus</taxon>
    </lineage>
</organism>
<evidence type="ECO:0000313" key="1">
    <source>
        <dbReference type="EMBL" id="KAK1260335.1"/>
    </source>
</evidence>
<gene>
    <name evidence="1" type="ORF">QJS04_geneDACA002063</name>
</gene>
<dbReference type="EMBL" id="JAUJYN010000011">
    <property type="protein sequence ID" value="KAK1260335.1"/>
    <property type="molecule type" value="Genomic_DNA"/>
</dbReference>
<dbReference type="Proteomes" id="UP001179952">
    <property type="component" value="Unassembled WGS sequence"/>
</dbReference>
<comment type="caution">
    <text evidence="1">The sequence shown here is derived from an EMBL/GenBank/DDBJ whole genome shotgun (WGS) entry which is preliminary data.</text>
</comment>
<name>A0AAV9A8R8_ACOGR</name>
<protein>
    <submittedName>
        <fullName evidence="1">Uncharacterized protein</fullName>
    </submittedName>
</protein>
<sequence>MDPGLTRCLRHPSQPITGFCSACLVERLSSAVDPVDRKRTNGGDQHELVESSDHGEVRVRRTLLSLFQLDDNRSACEGNDGDLAKERGVCGTLNGSEVNRVSEVAQDGDLKAKGVSVWLGSVFVGKILKWRSRSVSVEKEEKVVGMRDLGKSGDWESRFDHVNKRSSSDGCSMASTSNSEIENGNLLNLHLRKTSLSEVTLNGGIANTGLVEESPAFVSGNCARSLADACLEESQRDNAVSDDGRERLCGCGRVWHRSLTSPFRDFIQKRERMLERSQSETWREFSGENVGEAVESDCRVHPRCNGTHRKIQMVNGGNRVGGVNSQSFQHESRKRDFRFGRSRSVHYSSPGNLDNGLLRFYLTPLRTSRRGASKGRVRNSRSFTRGLLGLT</sequence>
<accession>A0AAV9A8R8</accession>
<dbReference type="AlphaFoldDB" id="A0AAV9A8R8"/>
<evidence type="ECO:0000313" key="2">
    <source>
        <dbReference type="Proteomes" id="UP001179952"/>
    </source>
</evidence>